<comment type="similarity">
    <text evidence="1 2">Belongs to the UPF0301 (AlgH) family.</text>
</comment>
<dbReference type="RefSeq" id="WP_189000760.1">
    <property type="nucleotide sequence ID" value="NZ_BMOD01000002.1"/>
</dbReference>
<organism evidence="3 4">
    <name type="scientific">Deinococcus roseus</name>
    <dbReference type="NCBI Taxonomy" id="392414"/>
    <lineage>
        <taxon>Bacteria</taxon>
        <taxon>Thermotogati</taxon>
        <taxon>Deinococcota</taxon>
        <taxon>Deinococci</taxon>
        <taxon>Deinococcales</taxon>
        <taxon>Deinococcaceae</taxon>
        <taxon>Deinococcus</taxon>
    </lineage>
</organism>
<dbReference type="Pfam" id="PF02622">
    <property type="entry name" value="DUF179"/>
    <property type="match status" value="1"/>
</dbReference>
<dbReference type="PANTHER" id="PTHR30327:SF1">
    <property type="entry name" value="UPF0301 PROTEIN YQGE"/>
    <property type="match status" value="1"/>
</dbReference>
<dbReference type="EMBL" id="BMOD01000002">
    <property type="protein sequence ID" value="GGJ25749.1"/>
    <property type="molecule type" value="Genomic_DNA"/>
</dbReference>
<gene>
    <name evidence="3" type="ORF">GCM10008938_09840</name>
</gene>
<name>A0ABQ2CVT3_9DEIO</name>
<proteinExistence type="inferred from homology"/>
<dbReference type="PANTHER" id="PTHR30327">
    <property type="entry name" value="UNCHARACTERIZED PROTEIN YQGE"/>
    <property type="match status" value="1"/>
</dbReference>
<evidence type="ECO:0000256" key="1">
    <source>
        <dbReference type="ARBA" id="ARBA00009600"/>
    </source>
</evidence>
<evidence type="ECO:0000313" key="4">
    <source>
        <dbReference type="Proteomes" id="UP000632222"/>
    </source>
</evidence>
<dbReference type="SUPFAM" id="SSF143456">
    <property type="entry name" value="VC0467-like"/>
    <property type="match status" value="1"/>
</dbReference>
<dbReference type="Proteomes" id="UP000632222">
    <property type="component" value="Unassembled WGS sequence"/>
</dbReference>
<dbReference type="InterPro" id="IPR003774">
    <property type="entry name" value="AlgH-like"/>
</dbReference>
<dbReference type="HAMAP" id="MF_00758">
    <property type="entry name" value="UPF0301"/>
    <property type="match status" value="1"/>
</dbReference>
<keyword evidence="4" id="KW-1185">Reference proteome</keyword>
<accession>A0ABQ2CVT3</accession>
<sequence length="172" mass="18808">MELTFLVANPYLQGDYFQESVILILEHDEKGALGLIINQESNASIADVVEGGTSQDAVLLGGPVDQKFGWCLYRYPTGMEGEIKLGGNTCVSTSYLILQHLMQSLGSEYQLIMGYSGWGAGQLEKECQEGTWLWVHMDDSLIFDTPIEERWSTAIASLGIEPAQIMPGGAKA</sequence>
<evidence type="ECO:0000313" key="3">
    <source>
        <dbReference type="EMBL" id="GGJ25749.1"/>
    </source>
</evidence>
<protein>
    <recommendedName>
        <fullName evidence="2">UPF0301 protein GCM10008938_09840</fullName>
    </recommendedName>
</protein>
<dbReference type="Gene3D" id="3.40.1740.10">
    <property type="entry name" value="VC0467-like"/>
    <property type="match status" value="1"/>
</dbReference>
<comment type="caution">
    <text evidence="3">The sequence shown here is derived from an EMBL/GenBank/DDBJ whole genome shotgun (WGS) entry which is preliminary data.</text>
</comment>
<reference evidence="4" key="1">
    <citation type="journal article" date="2019" name="Int. J. Syst. Evol. Microbiol.">
        <title>The Global Catalogue of Microorganisms (GCM) 10K type strain sequencing project: providing services to taxonomists for standard genome sequencing and annotation.</title>
        <authorList>
            <consortium name="The Broad Institute Genomics Platform"/>
            <consortium name="The Broad Institute Genome Sequencing Center for Infectious Disease"/>
            <person name="Wu L."/>
            <person name="Ma J."/>
        </authorList>
    </citation>
    <scope>NUCLEOTIDE SEQUENCE [LARGE SCALE GENOMIC DNA]</scope>
    <source>
        <strain evidence="4">JCM 14370</strain>
    </source>
</reference>
<evidence type="ECO:0000256" key="2">
    <source>
        <dbReference type="HAMAP-Rule" id="MF_00758"/>
    </source>
</evidence>